<dbReference type="EMBL" id="MECQ01000001">
    <property type="protein sequence ID" value="ODV55392.1"/>
    <property type="molecule type" value="Genomic_DNA"/>
</dbReference>
<dbReference type="RefSeq" id="WP_069480479.1">
    <property type="nucleotide sequence ID" value="NZ_KV766182.1"/>
</dbReference>
<sequence>MNPSVTQKERILSLDIIRGLALFGILFINVGAYQVIIEGGPMPDYSGINGVIDSLIDIFIEKKFFSIFSFLFGVGFYIFASRAEARGDKPKRRFARRLVALLIIGIIHIFLFWGSILAIYAIIGFLLLPFYSAEISTICKWLFTIITLHILAILGQLYMPTNSIMATILGLLGNDAIAIFIMFLSGFLVAKAGWISHIGAHIKKIKWLLLVTGPFFIGFSLWIWFASQADDQQLQSIIGLGVVPTTYFYVACLFIILENRQIAKVLQPIGRVGQMAFTNYLAQSFIGMAIISIMGLEVVSPSDIVVIASIIFVIQMIFSMIWFKFFSIGPFEKLWRYMTYGKKMVTKQS</sequence>
<gene>
    <name evidence="3" type="ORF">BG258_05500</name>
</gene>
<feature type="transmembrane region" description="Helical" evidence="1">
    <location>
        <begin position="171"/>
        <end position="195"/>
    </location>
</feature>
<evidence type="ECO:0000256" key="1">
    <source>
        <dbReference type="SAM" id="Phobius"/>
    </source>
</evidence>
<evidence type="ECO:0000259" key="2">
    <source>
        <dbReference type="Pfam" id="PF04235"/>
    </source>
</evidence>
<evidence type="ECO:0000313" key="4">
    <source>
        <dbReference type="Proteomes" id="UP000094784"/>
    </source>
</evidence>
<comment type="caution">
    <text evidence="3">The sequence shown here is derived from an EMBL/GenBank/DDBJ whole genome shotgun (WGS) entry which is preliminary data.</text>
</comment>
<feature type="transmembrane region" description="Helical" evidence="1">
    <location>
        <begin position="207"/>
        <end position="225"/>
    </location>
</feature>
<keyword evidence="1" id="KW-1133">Transmembrane helix</keyword>
<feature type="transmembrane region" description="Helical" evidence="1">
    <location>
        <begin position="277"/>
        <end position="298"/>
    </location>
</feature>
<feature type="transmembrane region" description="Helical" evidence="1">
    <location>
        <begin position="12"/>
        <end position="36"/>
    </location>
</feature>
<proteinExistence type="predicted"/>
<dbReference type="InterPro" id="IPR052529">
    <property type="entry name" value="Bact_Transport_Assoc"/>
</dbReference>
<accession>A0A1E4R4I4</accession>
<name>A0A1E4R4I4_9BACI</name>
<feature type="transmembrane region" description="Helical" evidence="1">
    <location>
        <begin position="64"/>
        <end position="82"/>
    </location>
</feature>
<dbReference type="PANTHER" id="PTHR30590">
    <property type="entry name" value="INNER MEMBRANE PROTEIN"/>
    <property type="match status" value="1"/>
</dbReference>
<keyword evidence="1" id="KW-0472">Membrane</keyword>
<keyword evidence="1" id="KW-0812">Transmembrane</keyword>
<feature type="transmembrane region" description="Helical" evidence="1">
    <location>
        <begin position="304"/>
        <end position="326"/>
    </location>
</feature>
<dbReference type="Pfam" id="PF04235">
    <property type="entry name" value="DUF418"/>
    <property type="match status" value="1"/>
</dbReference>
<organism evidence="3 4">
    <name type="scientific">Lysinibacillus fusiformis</name>
    <dbReference type="NCBI Taxonomy" id="28031"/>
    <lineage>
        <taxon>Bacteria</taxon>
        <taxon>Bacillati</taxon>
        <taxon>Bacillota</taxon>
        <taxon>Bacilli</taxon>
        <taxon>Bacillales</taxon>
        <taxon>Bacillaceae</taxon>
        <taxon>Lysinibacillus</taxon>
    </lineage>
</organism>
<evidence type="ECO:0000313" key="3">
    <source>
        <dbReference type="EMBL" id="ODV55392.1"/>
    </source>
</evidence>
<dbReference type="AlphaFoldDB" id="A0A1E4R4I4"/>
<protein>
    <recommendedName>
        <fullName evidence="2">DUF418 domain-containing protein</fullName>
    </recommendedName>
</protein>
<dbReference type="OrthoDB" id="9807744at2"/>
<feature type="domain" description="DUF418" evidence="2">
    <location>
        <begin position="190"/>
        <end position="342"/>
    </location>
</feature>
<reference evidence="3 4" key="1">
    <citation type="submission" date="2016-09" db="EMBL/GenBank/DDBJ databases">
        <title>Draft genome sequence of the soil isolate, Lysinibacillus fusiformis M5, a potential hypoxanthine producer.</title>
        <authorList>
            <person name="Gallegos-Monterrosa R."/>
            <person name="Maroti G."/>
            <person name="Balint B."/>
            <person name="Kovacs A.T."/>
        </authorList>
    </citation>
    <scope>NUCLEOTIDE SEQUENCE [LARGE SCALE GENOMIC DNA]</scope>
    <source>
        <strain evidence="3 4">M5</strain>
    </source>
</reference>
<feature type="transmembrane region" description="Helical" evidence="1">
    <location>
        <begin position="117"/>
        <end position="134"/>
    </location>
</feature>
<feature type="transmembrane region" description="Helical" evidence="1">
    <location>
        <begin position="94"/>
        <end position="111"/>
    </location>
</feature>
<dbReference type="PANTHER" id="PTHR30590:SF3">
    <property type="entry name" value="HYPOTHETICAL MEMBRANE SPANNING PROTEIN"/>
    <property type="match status" value="1"/>
</dbReference>
<dbReference type="InterPro" id="IPR007349">
    <property type="entry name" value="DUF418"/>
</dbReference>
<feature type="transmembrane region" description="Helical" evidence="1">
    <location>
        <begin position="237"/>
        <end position="257"/>
    </location>
</feature>
<dbReference type="Proteomes" id="UP000094784">
    <property type="component" value="Unassembled WGS sequence"/>
</dbReference>